<evidence type="ECO:0000256" key="5">
    <source>
        <dbReference type="ARBA" id="ARBA00023001"/>
    </source>
</evidence>
<evidence type="ECO:0000256" key="8">
    <source>
        <dbReference type="ARBA" id="ARBA00023326"/>
    </source>
</evidence>
<organism evidence="10 11">
    <name type="scientific">Cinnamomum micranthum f. kanehirae</name>
    <dbReference type="NCBI Taxonomy" id="337451"/>
    <lineage>
        <taxon>Eukaryota</taxon>
        <taxon>Viridiplantae</taxon>
        <taxon>Streptophyta</taxon>
        <taxon>Embryophyta</taxon>
        <taxon>Tracheophyta</taxon>
        <taxon>Spermatophyta</taxon>
        <taxon>Magnoliopsida</taxon>
        <taxon>Magnoliidae</taxon>
        <taxon>Laurales</taxon>
        <taxon>Lauraceae</taxon>
        <taxon>Cinnamomum</taxon>
    </lineage>
</organism>
<accession>A0A443PJA8</accession>
<dbReference type="GO" id="GO:0008810">
    <property type="term" value="F:cellulase activity"/>
    <property type="evidence" value="ECO:0007669"/>
    <property type="project" value="UniProtKB-EC"/>
</dbReference>
<keyword evidence="4" id="KW-0378">Hydrolase</keyword>
<dbReference type="STRING" id="337451.A0A443PJA8"/>
<evidence type="ECO:0000259" key="9">
    <source>
        <dbReference type="Pfam" id="PF00759"/>
    </source>
</evidence>
<evidence type="ECO:0000256" key="4">
    <source>
        <dbReference type="ARBA" id="ARBA00022801"/>
    </source>
</evidence>
<dbReference type="Pfam" id="PF00759">
    <property type="entry name" value="Glyco_hydro_9"/>
    <property type="match status" value="1"/>
</dbReference>
<dbReference type="InterPro" id="IPR008928">
    <property type="entry name" value="6-hairpin_glycosidase_sf"/>
</dbReference>
<dbReference type="GO" id="GO:0030245">
    <property type="term" value="P:cellulose catabolic process"/>
    <property type="evidence" value="ECO:0007669"/>
    <property type="project" value="UniProtKB-KW"/>
</dbReference>
<keyword evidence="6" id="KW-0119">Carbohydrate metabolism</keyword>
<dbReference type="Proteomes" id="UP000283530">
    <property type="component" value="Unassembled WGS sequence"/>
</dbReference>
<comment type="similarity">
    <text evidence="2">Belongs to the glycosyl hydrolase 9 (cellulase E) family.</text>
</comment>
<evidence type="ECO:0000256" key="2">
    <source>
        <dbReference type="ARBA" id="ARBA00007072"/>
    </source>
</evidence>
<evidence type="ECO:0000313" key="11">
    <source>
        <dbReference type="Proteomes" id="UP000283530"/>
    </source>
</evidence>
<reference evidence="10 11" key="1">
    <citation type="journal article" date="2019" name="Nat. Plants">
        <title>Stout camphor tree genome fills gaps in understanding of flowering plant genome evolution.</title>
        <authorList>
            <person name="Chaw S.M."/>
            <person name="Liu Y.C."/>
            <person name="Wu Y.W."/>
            <person name="Wang H.Y."/>
            <person name="Lin C.I."/>
            <person name="Wu C.S."/>
            <person name="Ke H.M."/>
            <person name="Chang L.Y."/>
            <person name="Hsu C.Y."/>
            <person name="Yang H.T."/>
            <person name="Sudianto E."/>
            <person name="Hsu M.H."/>
            <person name="Wu K.P."/>
            <person name="Wang L.N."/>
            <person name="Leebens-Mack J.H."/>
            <person name="Tsai I.J."/>
        </authorList>
    </citation>
    <scope>NUCLEOTIDE SEQUENCE [LARGE SCALE GENOMIC DNA]</scope>
    <source>
        <strain evidence="11">cv. Chaw 1501</strain>
        <tissue evidence="10">Young leaves</tissue>
    </source>
</reference>
<feature type="domain" description="Glycoside hydrolase family 9" evidence="9">
    <location>
        <begin position="9"/>
        <end position="249"/>
    </location>
</feature>
<comment type="catalytic activity">
    <reaction evidence="1">
        <text>Endohydrolysis of (1-&gt;4)-beta-D-glucosidic linkages in cellulose, lichenin and cereal beta-D-glucans.</text>
        <dbReference type="EC" id="3.2.1.4"/>
    </reaction>
</comment>
<dbReference type="SUPFAM" id="SSF48208">
    <property type="entry name" value="Six-hairpin glycosidases"/>
    <property type="match status" value="1"/>
</dbReference>
<evidence type="ECO:0000256" key="7">
    <source>
        <dbReference type="ARBA" id="ARBA00023295"/>
    </source>
</evidence>
<keyword evidence="8" id="KW-0624">Polysaccharide degradation</keyword>
<name>A0A443PJA8_9MAGN</name>
<evidence type="ECO:0000313" key="10">
    <source>
        <dbReference type="EMBL" id="RWR90845.1"/>
    </source>
</evidence>
<dbReference type="InterPro" id="IPR001701">
    <property type="entry name" value="Glyco_hydro_9"/>
</dbReference>
<evidence type="ECO:0000256" key="6">
    <source>
        <dbReference type="ARBA" id="ARBA00023277"/>
    </source>
</evidence>
<proteinExistence type="inferred from homology"/>
<dbReference type="OrthoDB" id="1934925at2759"/>
<sequence>MWFFRLKVGNVGNANKDHARWERPEEIDTLRSVFKIDKNNPASDVAAETAAAKQLLHWSSEDLTLPTPSFSSRLLLGFQVFAFADKYRGSYSNGLKSYVCPFYCSYSGCQECLLFAFASLQWISCLWSSLFSLSFVPCSSFLLKDELLWGAAWLHKATITPKKLRAIAKRQDDVITAYESDSSVAQGDLDHDAVTKLSFYYLLIIISFDVFGRDSQGRVRGLRTVSKTAIKHSAPYKRAFEEEHECNTYLQTEVKRLKEGQWGIRREMDELKQTLTQGGTQVRPLTYHGSSSQAQDDSSCQLACTNQPNTNTCQGTCRLFHYVRKEITVALGRVLGLSTEEGCYRIVVDEILKFDIELLGGEKTFGDLTVCDIISWPTYRIAFAQFQSPHDLLLNDFMCSIYSDVCNRGISNTKCERGFC</sequence>
<dbReference type="EC" id="3.2.1.4" evidence="3"/>
<evidence type="ECO:0000256" key="1">
    <source>
        <dbReference type="ARBA" id="ARBA00000966"/>
    </source>
</evidence>
<keyword evidence="7" id="KW-0326">Glycosidase</keyword>
<keyword evidence="5" id="KW-0136">Cellulose degradation</keyword>
<dbReference type="PANTHER" id="PTHR22298">
    <property type="entry name" value="ENDO-1,4-BETA-GLUCANASE"/>
    <property type="match status" value="1"/>
</dbReference>
<keyword evidence="11" id="KW-1185">Reference proteome</keyword>
<dbReference type="InterPro" id="IPR012341">
    <property type="entry name" value="6hp_glycosidase-like_sf"/>
</dbReference>
<comment type="caution">
    <text evidence="10">The sequence shown here is derived from an EMBL/GenBank/DDBJ whole genome shotgun (WGS) entry which is preliminary data.</text>
</comment>
<dbReference type="AlphaFoldDB" id="A0A443PJA8"/>
<protein>
    <recommendedName>
        <fullName evidence="3">cellulase</fullName>
        <ecNumber evidence="3">3.2.1.4</ecNumber>
    </recommendedName>
</protein>
<dbReference type="EMBL" id="QPKB01000008">
    <property type="protein sequence ID" value="RWR90845.1"/>
    <property type="molecule type" value="Genomic_DNA"/>
</dbReference>
<gene>
    <name evidence="10" type="ORF">CKAN_01996700</name>
</gene>
<evidence type="ECO:0000256" key="3">
    <source>
        <dbReference type="ARBA" id="ARBA00012601"/>
    </source>
</evidence>
<dbReference type="Gene3D" id="1.50.10.10">
    <property type="match status" value="1"/>
</dbReference>